<organism evidence="1">
    <name type="scientific">Yersinia enterocolitica</name>
    <dbReference type="NCBI Taxonomy" id="630"/>
    <lineage>
        <taxon>Bacteria</taxon>
        <taxon>Pseudomonadati</taxon>
        <taxon>Pseudomonadota</taxon>
        <taxon>Gammaproteobacteria</taxon>
        <taxon>Enterobacterales</taxon>
        <taxon>Yersiniaceae</taxon>
        <taxon>Yersinia</taxon>
    </lineage>
</organism>
<accession>B0RKN8</accession>
<keyword evidence="1" id="KW-0614">Plasmid</keyword>
<protein>
    <submittedName>
        <fullName evidence="1">Uncharacterized protein</fullName>
    </submittedName>
</protein>
<geneLocation type="plasmid" evidence="1">
    <name>pYE854</name>
</geneLocation>
<name>B0RKN8_YEREN</name>
<reference evidence="1" key="1">
    <citation type="journal article" date="2008" name="J. Bacteriol.">
        <title>Genetic and functional properties of the self-transmissible Yersinia enterocolitica plasmid pYE854, which mobilizes the virulence plasmid pYV.</title>
        <authorList>
            <person name="Hammerl J.A."/>
            <person name="Klein I."/>
            <person name="Lanka E."/>
            <person name="Appel B."/>
            <person name="Hertwig S."/>
        </authorList>
    </citation>
    <scope>NUCLEOTIDE SEQUENCE [LARGE SCALE GENOMIC DNA]</scope>
    <source>
        <strain evidence="1">29854</strain>
        <plasmid evidence="1">pYE854</plasmid>
    </source>
</reference>
<proteinExistence type="predicted"/>
<dbReference type="AlphaFoldDB" id="B0RKN8"/>
<evidence type="ECO:0000313" key="1">
    <source>
        <dbReference type="EMBL" id="CAP20145.1"/>
    </source>
</evidence>
<dbReference type="EMBL" id="AM905950">
    <property type="protein sequence ID" value="CAP20145.1"/>
    <property type="molecule type" value="Genomic_DNA"/>
</dbReference>
<sequence length="62" mass="7037">MIIQIIISRLIIKTVLVNDPKRPGREQQGSVYTGNYWPLLNNLRSGDEIYHAVSHGNNAKCM</sequence>